<reference evidence="2" key="1">
    <citation type="submission" date="2023-06" db="EMBL/GenBank/DDBJ databases">
        <title>Genome-scale phylogeny and comparative genomics of the fungal order Sordariales.</title>
        <authorList>
            <consortium name="Lawrence Berkeley National Laboratory"/>
            <person name="Hensen N."/>
            <person name="Bonometti L."/>
            <person name="Westerberg I."/>
            <person name="Brannstrom I.O."/>
            <person name="Guillou S."/>
            <person name="Cros-Aarteil S."/>
            <person name="Calhoun S."/>
            <person name="Haridas S."/>
            <person name="Kuo A."/>
            <person name="Mondo S."/>
            <person name="Pangilinan J."/>
            <person name="Riley R."/>
            <person name="Labutti K."/>
            <person name="Andreopoulos B."/>
            <person name="Lipzen A."/>
            <person name="Chen C."/>
            <person name="Yanf M."/>
            <person name="Daum C."/>
            <person name="Ng V."/>
            <person name="Clum A."/>
            <person name="Steindorff A."/>
            <person name="Ohm R."/>
            <person name="Martin F."/>
            <person name="Silar P."/>
            <person name="Natvig D."/>
            <person name="Lalanne C."/>
            <person name="Gautier V."/>
            <person name="Ament-Velasquez S.L."/>
            <person name="Kruys A."/>
            <person name="Hutchinson M.I."/>
            <person name="Powell A.J."/>
            <person name="Barry K."/>
            <person name="Miller A.N."/>
            <person name="Grigoriev I.V."/>
            <person name="Debuchy R."/>
            <person name="Gladieux P."/>
            <person name="Thoren M.H."/>
            <person name="Johannesson H."/>
        </authorList>
    </citation>
    <scope>NUCLEOTIDE SEQUENCE</scope>
    <source>
        <strain evidence="2">CBS 540.89</strain>
    </source>
</reference>
<feature type="signal peptide" evidence="1">
    <location>
        <begin position="1"/>
        <end position="23"/>
    </location>
</feature>
<organism evidence="2 3">
    <name type="scientific">Apiosordaria backusii</name>
    <dbReference type="NCBI Taxonomy" id="314023"/>
    <lineage>
        <taxon>Eukaryota</taxon>
        <taxon>Fungi</taxon>
        <taxon>Dikarya</taxon>
        <taxon>Ascomycota</taxon>
        <taxon>Pezizomycotina</taxon>
        <taxon>Sordariomycetes</taxon>
        <taxon>Sordariomycetidae</taxon>
        <taxon>Sordariales</taxon>
        <taxon>Lasiosphaeriaceae</taxon>
        <taxon>Apiosordaria</taxon>
    </lineage>
</organism>
<dbReference type="AlphaFoldDB" id="A0AA40DFE2"/>
<sequence length="228" mass="25472">MVSFTTLLSAGVGLIALANPVAALCKPAVGIEVYRDDWAYTIPCGRNDCNSPATTITIYHNDRTTTSRTFPGSISLGFKESPQAQVYEWDFYGKYRDDPGYGFHVYGTRCPTLPSNQGMGCFEKALKIERGYLPKATWVKYKCGTTCLLEIILWFLFQVGNVPIPLIDWGGVFMETALRLAVGVEDLLSRRGYWFGGRTALSSSPVLYLNGNIRLRPIFMRRNRALVT</sequence>
<protein>
    <submittedName>
        <fullName evidence="2">Uncharacterized protein</fullName>
    </submittedName>
</protein>
<keyword evidence="1" id="KW-0732">Signal</keyword>
<gene>
    <name evidence="2" type="ORF">B0T21DRAFT_397542</name>
</gene>
<dbReference type="Proteomes" id="UP001172159">
    <property type="component" value="Unassembled WGS sequence"/>
</dbReference>
<accession>A0AA40DFE2</accession>
<keyword evidence="3" id="KW-1185">Reference proteome</keyword>
<dbReference type="EMBL" id="JAUKTV010000028">
    <property type="protein sequence ID" value="KAK0701434.1"/>
    <property type="molecule type" value="Genomic_DNA"/>
</dbReference>
<comment type="caution">
    <text evidence="2">The sequence shown here is derived from an EMBL/GenBank/DDBJ whole genome shotgun (WGS) entry which is preliminary data.</text>
</comment>
<name>A0AA40DFE2_9PEZI</name>
<feature type="chain" id="PRO_5041454279" evidence="1">
    <location>
        <begin position="24"/>
        <end position="228"/>
    </location>
</feature>
<evidence type="ECO:0000256" key="1">
    <source>
        <dbReference type="SAM" id="SignalP"/>
    </source>
</evidence>
<proteinExistence type="predicted"/>
<evidence type="ECO:0000313" key="3">
    <source>
        <dbReference type="Proteomes" id="UP001172159"/>
    </source>
</evidence>
<evidence type="ECO:0000313" key="2">
    <source>
        <dbReference type="EMBL" id="KAK0701434.1"/>
    </source>
</evidence>